<comment type="cofactor">
    <cofactor evidence="8">
        <name>S-adenosyl-L-methionine</name>
        <dbReference type="ChEBI" id="CHEBI:59789"/>
    </cofactor>
    <text evidence="8">Binds 1 S-adenosyl-L-methionine per subunit.</text>
</comment>
<dbReference type="GO" id="GO:0051539">
    <property type="term" value="F:4 iron, 4 sulfur cluster binding"/>
    <property type="evidence" value="ECO:0007669"/>
    <property type="project" value="UniProtKB-UniRule"/>
</dbReference>
<comment type="subunit">
    <text evidence="8">Homodimer.</text>
</comment>
<organism evidence="10 11">
    <name type="scientific">Alteromonas naphthalenivorans</name>
    <dbReference type="NCBI Taxonomy" id="715451"/>
    <lineage>
        <taxon>Bacteria</taxon>
        <taxon>Pseudomonadati</taxon>
        <taxon>Pseudomonadota</taxon>
        <taxon>Gammaproteobacteria</taxon>
        <taxon>Alteromonadales</taxon>
        <taxon>Alteromonadaceae</taxon>
        <taxon>Alteromonas/Salinimonas group</taxon>
        <taxon>Alteromonas</taxon>
    </lineage>
</organism>
<keyword evidence="6 8" id="KW-0411">Iron-sulfur</keyword>
<dbReference type="Gene3D" id="3.20.20.70">
    <property type="entry name" value="Aldolase class I"/>
    <property type="match status" value="1"/>
</dbReference>
<dbReference type="HOGENOM" id="CLU_066739_3_0_6"/>
<dbReference type="PROSITE" id="PS51918">
    <property type="entry name" value="RADICAL_SAM"/>
    <property type="match status" value="1"/>
</dbReference>
<accession>F5ZDQ3</accession>
<dbReference type="GO" id="GO:0016840">
    <property type="term" value="F:carbon-nitrogen lyase activity"/>
    <property type="evidence" value="ECO:0007669"/>
    <property type="project" value="UniProtKB-UniRule"/>
</dbReference>
<feature type="domain" description="Radical SAM core" evidence="9">
    <location>
        <begin position="22"/>
        <end position="227"/>
    </location>
</feature>
<name>F5ZDQ3_ALTNA</name>
<evidence type="ECO:0000313" key="10">
    <source>
        <dbReference type="EMBL" id="AEF04015.1"/>
    </source>
</evidence>
<evidence type="ECO:0000256" key="7">
    <source>
        <dbReference type="ARBA" id="ARBA00023239"/>
    </source>
</evidence>
<evidence type="ECO:0000256" key="2">
    <source>
        <dbReference type="ARBA" id="ARBA00022691"/>
    </source>
</evidence>
<dbReference type="Proteomes" id="UP000000683">
    <property type="component" value="Chromosome"/>
</dbReference>
<feature type="binding site" evidence="8">
    <location>
        <begin position="140"/>
        <end position="142"/>
    </location>
    <ligand>
        <name>S-adenosyl-L-methionine</name>
        <dbReference type="ChEBI" id="CHEBI:59789"/>
    </ligand>
</feature>
<comment type="pathway">
    <text evidence="8">Purine metabolism; 7-cyano-7-deazaguanine biosynthesis.</text>
</comment>
<evidence type="ECO:0000256" key="3">
    <source>
        <dbReference type="ARBA" id="ARBA00022723"/>
    </source>
</evidence>
<comment type="cofactor">
    <cofactor evidence="8">
        <name>Mg(2+)</name>
        <dbReference type="ChEBI" id="CHEBI:18420"/>
    </cofactor>
</comment>
<dbReference type="PANTHER" id="PTHR42836:SF1">
    <property type="entry name" value="7-CARBOXY-7-DEAZAGUANINE SYNTHASE"/>
    <property type="match status" value="1"/>
</dbReference>
<dbReference type="InterPro" id="IPR013785">
    <property type="entry name" value="Aldolase_TIM"/>
</dbReference>
<keyword evidence="4 8" id="KW-0460">Magnesium</keyword>
<evidence type="ECO:0000256" key="4">
    <source>
        <dbReference type="ARBA" id="ARBA00022842"/>
    </source>
</evidence>
<evidence type="ECO:0000256" key="8">
    <source>
        <dbReference type="HAMAP-Rule" id="MF_00917"/>
    </source>
</evidence>
<feature type="binding site" evidence="8">
    <location>
        <position position="98"/>
    </location>
    <ligand>
        <name>S-adenosyl-L-methionine</name>
        <dbReference type="ChEBI" id="CHEBI:59789"/>
    </ligand>
</feature>
<dbReference type="HAMAP" id="MF_00917">
    <property type="entry name" value="QueE"/>
    <property type="match status" value="1"/>
</dbReference>
<dbReference type="Pfam" id="PF13353">
    <property type="entry name" value="Fer4_12"/>
    <property type="match status" value="1"/>
</dbReference>
<feature type="binding site" evidence="8">
    <location>
        <position position="44"/>
    </location>
    <ligand>
        <name>Mg(2+)</name>
        <dbReference type="ChEBI" id="CHEBI:18420"/>
    </ligand>
</feature>
<feature type="binding site" evidence="8">
    <location>
        <position position="35"/>
    </location>
    <ligand>
        <name>[4Fe-4S] cluster</name>
        <dbReference type="ChEBI" id="CHEBI:49883"/>
        <note>4Fe-4S-S-AdoMet</note>
    </ligand>
</feature>
<feature type="binding site" evidence="8">
    <location>
        <position position="42"/>
    </location>
    <ligand>
        <name>[4Fe-4S] cluster</name>
        <dbReference type="ChEBI" id="CHEBI:49883"/>
        <note>4Fe-4S-S-AdoMet</note>
    </ligand>
</feature>
<proteinExistence type="inferred from homology"/>
<dbReference type="InterPro" id="IPR007197">
    <property type="entry name" value="rSAM"/>
</dbReference>
<dbReference type="AlphaFoldDB" id="F5ZDQ3"/>
<dbReference type="GO" id="GO:1904047">
    <property type="term" value="F:S-adenosyl-L-methionine binding"/>
    <property type="evidence" value="ECO:0007669"/>
    <property type="project" value="UniProtKB-UniRule"/>
</dbReference>
<keyword evidence="2 8" id="KW-0949">S-adenosyl-L-methionine</keyword>
<evidence type="ECO:0000313" key="11">
    <source>
        <dbReference type="Proteomes" id="UP000000683"/>
    </source>
</evidence>
<comment type="catalytic activity">
    <reaction evidence="8">
        <text>6-carboxy-5,6,7,8-tetrahydropterin + H(+) = 7-carboxy-7-carbaguanine + NH4(+)</text>
        <dbReference type="Rhea" id="RHEA:27974"/>
        <dbReference type="ChEBI" id="CHEBI:15378"/>
        <dbReference type="ChEBI" id="CHEBI:28938"/>
        <dbReference type="ChEBI" id="CHEBI:61032"/>
        <dbReference type="ChEBI" id="CHEBI:61036"/>
        <dbReference type="EC" id="4.3.99.3"/>
    </reaction>
</comment>
<dbReference type="PANTHER" id="PTHR42836">
    <property type="entry name" value="7-CARBOXY-7-DEAZAGUANINE SYNTHASE"/>
    <property type="match status" value="1"/>
</dbReference>
<evidence type="ECO:0000256" key="5">
    <source>
        <dbReference type="ARBA" id="ARBA00023004"/>
    </source>
</evidence>
<feature type="binding site" evidence="8">
    <location>
        <begin position="41"/>
        <end position="43"/>
    </location>
    <ligand>
        <name>S-adenosyl-L-methionine</name>
        <dbReference type="ChEBI" id="CHEBI:59789"/>
    </ligand>
</feature>
<dbReference type="EMBL" id="CP002339">
    <property type="protein sequence ID" value="AEF04015.1"/>
    <property type="molecule type" value="Genomic_DNA"/>
</dbReference>
<dbReference type="InterPro" id="IPR027609">
    <property type="entry name" value="rSAM_QueE_proteobac"/>
</dbReference>
<dbReference type="GO" id="GO:0000287">
    <property type="term" value="F:magnesium ion binding"/>
    <property type="evidence" value="ECO:0007669"/>
    <property type="project" value="UniProtKB-UniRule"/>
</dbReference>
<keyword evidence="8" id="KW-0671">Queuosine biosynthesis</keyword>
<dbReference type="InterPro" id="IPR024924">
    <property type="entry name" value="7-CO-7-deazaguanine_synth-like"/>
</dbReference>
<protein>
    <recommendedName>
        <fullName evidence="8">7-carboxy-7-deazaguanine synthase</fullName>
        <shortName evidence="8">CDG synthase</shortName>
        <ecNumber evidence="8">4.3.99.3</ecNumber>
    </recommendedName>
    <alternativeName>
        <fullName evidence="8">Queuosine biosynthesis protein QueE</fullName>
    </alternativeName>
</protein>
<feature type="binding site" evidence="8">
    <location>
        <position position="31"/>
    </location>
    <ligand>
        <name>substrate</name>
    </ligand>
</feature>
<dbReference type="PIRSF" id="PIRSF000370">
    <property type="entry name" value="QueE"/>
    <property type="match status" value="1"/>
</dbReference>
<feature type="binding site" evidence="8">
    <location>
        <position position="39"/>
    </location>
    <ligand>
        <name>[4Fe-4S] cluster</name>
        <dbReference type="ChEBI" id="CHEBI:49883"/>
        <note>4Fe-4S-S-AdoMet</note>
    </ligand>
</feature>
<evidence type="ECO:0000259" key="9">
    <source>
        <dbReference type="PROSITE" id="PS51918"/>
    </source>
</evidence>
<dbReference type="eggNOG" id="COG0602">
    <property type="taxonomic scope" value="Bacteria"/>
</dbReference>
<comment type="cofactor">
    <cofactor evidence="8">
        <name>[4Fe-4S] cluster</name>
        <dbReference type="ChEBI" id="CHEBI:49883"/>
    </cofactor>
    <text evidence="8">Binds 1 [4Fe-4S] cluster. The cluster is coordinated with 3 cysteines and an exchangeable S-adenosyl-L-methionine.</text>
</comment>
<keyword evidence="3 8" id="KW-0479">Metal-binding</keyword>
<dbReference type="KEGG" id="alt:ambt_12475"/>
<comment type="caution">
    <text evidence="8">Lacks conserved residue(s) required for the propagation of feature annotation.</text>
</comment>
<dbReference type="SUPFAM" id="SSF102114">
    <property type="entry name" value="Radical SAM enzymes"/>
    <property type="match status" value="1"/>
</dbReference>
<keyword evidence="1 8" id="KW-0004">4Fe-4S</keyword>
<dbReference type="UniPathway" id="UPA00391"/>
<feature type="binding site" evidence="8">
    <location>
        <begin position="16"/>
        <end position="18"/>
    </location>
    <ligand>
        <name>substrate</name>
    </ligand>
</feature>
<feature type="binding site" evidence="8">
    <location>
        <position position="96"/>
    </location>
    <ligand>
        <name>substrate</name>
    </ligand>
</feature>
<comment type="similarity">
    <text evidence="8">Belongs to the radical SAM superfamily. 7-carboxy-7-deazaguanine synthase family.</text>
</comment>
<dbReference type="SFLD" id="SFLDS00029">
    <property type="entry name" value="Radical_SAM"/>
    <property type="match status" value="1"/>
</dbReference>
<gene>
    <name evidence="8" type="primary">queE</name>
    <name evidence="10" type="ordered locus">ambt_12475</name>
</gene>
<keyword evidence="5 8" id="KW-0408">Iron</keyword>
<dbReference type="NCBIfam" id="TIGR04322">
    <property type="entry name" value="rSAM_QueE_Ecoli"/>
    <property type="match status" value="1"/>
</dbReference>
<sequence>MSKLITLNINEMFETIQGEGAHTGIPSIFVRLQGCPVGCPWCDTKHTWTLDNALVTTAQQVIDKTNESEHFFEIDENKLLSLFSEQGYVAKHVVITGGEPCMYDLRPLTTLLHNNGFSTQIETSGTYEVLCDDRTYVTVSPKINMKGGMPVLLSALERANEIKHPIAMQKHIDELDALLADVSSLAGKQVCLQPISQQPRATELAVQTCIARNWRLSLQTHKYIGIE</sequence>
<dbReference type="EC" id="4.3.99.3" evidence="8"/>
<keyword evidence="7 8" id="KW-0456">Lyase</keyword>
<reference evidence="10 11" key="1">
    <citation type="journal article" date="2011" name="J. Bacteriol.">
        <title>Complete genome sequence of the polycyclic aromatic hydrocarbon-degrading bacterium Alteromonas sp. strain SN2.</title>
        <authorList>
            <person name="Jin H.M."/>
            <person name="Jeong H."/>
            <person name="Moon E.J."/>
            <person name="Math R.K."/>
            <person name="Lee K."/>
            <person name="Kim H.J."/>
            <person name="Jeon C.O."/>
            <person name="Oh T.K."/>
            <person name="Kim J.F."/>
        </authorList>
    </citation>
    <scope>NUCLEOTIDE SEQUENCE [LARGE SCALE GENOMIC DNA]</scope>
    <source>
        <strain evidence="11">JCM 17741 / KACC 18427 / KCTC 11700BP / SN2</strain>
    </source>
</reference>
<evidence type="ECO:0000256" key="6">
    <source>
        <dbReference type="ARBA" id="ARBA00023014"/>
    </source>
</evidence>
<dbReference type="GO" id="GO:0008616">
    <property type="term" value="P:tRNA queuosine(34) biosynthetic process"/>
    <property type="evidence" value="ECO:0007669"/>
    <property type="project" value="UniProtKB-UniRule"/>
</dbReference>
<keyword evidence="11" id="KW-1185">Reference proteome</keyword>
<comment type="function">
    <text evidence="8">Catalyzes the complex heterocyclic radical-mediated conversion of 6-carboxy-5,6,7,8-tetrahydropterin (CPH4) to 7-carboxy-7-deazaguanine (CDG), a step common to the biosynthetic pathways of all 7-deazapurine-containing compounds.</text>
</comment>
<evidence type="ECO:0000256" key="1">
    <source>
        <dbReference type="ARBA" id="ARBA00022485"/>
    </source>
</evidence>
<dbReference type="InterPro" id="IPR058240">
    <property type="entry name" value="rSAM_sf"/>
</dbReference>